<accession>A0ABR4XNV8</accession>
<keyword evidence="1" id="KW-0732">Signal</keyword>
<dbReference type="Proteomes" id="UP000030101">
    <property type="component" value="Unassembled WGS sequence"/>
</dbReference>
<dbReference type="EMBL" id="JQZV01000001">
    <property type="protein sequence ID" value="KGN93595.1"/>
    <property type="molecule type" value="Genomic_DNA"/>
</dbReference>
<feature type="signal peptide" evidence="1">
    <location>
        <begin position="1"/>
        <end position="30"/>
    </location>
</feature>
<feature type="chain" id="PRO_5045674415" evidence="1">
    <location>
        <begin position="31"/>
        <end position="126"/>
    </location>
</feature>
<evidence type="ECO:0000313" key="2">
    <source>
        <dbReference type="EMBL" id="KGN93595.1"/>
    </source>
</evidence>
<organism evidence="2 3">
    <name type="scientific">Porphyromonas canoris</name>
    <dbReference type="NCBI Taxonomy" id="36875"/>
    <lineage>
        <taxon>Bacteria</taxon>
        <taxon>Pseudomonadati</taxon>
        <taxon>Bacteroidota</taxon>
        <taxon>Bacteroidia</taxon>
        <taxon>Bacteroidales</taxon>
        <taxon>Porphyromonadaceae</taxon>
        <taxon>Porphyromonas</taxon>
    </lineage>
</organism>
<protein>
    <submittedName>
        <fullName evidence="2">Uncharacterized protein</fullName>
    </submittedName>
</protein>
<keyword evidence="3" id="KW-1185">Reference proteome</keyword>
<evidence type="ECO:0000256" key="1">
    <source>
        <dbReference type="SAM" id="SignalP"/>
    </source>
</evidence>
<comment type="caution">
    <text evidence="2">The sequence shown here is derived from an EMBL/GenBank/DDBJ whole genome shotgun (WGS) entry which is preliminary data.</text>
</comment>
<dbReference type="RefSeq" id="WP_036788190.1">
    <property type="nucleotide sequence ID" value="NZ_JQZV01000001.1"/>
</dbReference>
<name>A0ABR4XNV8_9PORP</name>
<dbReference type="PROSITE" id="PS51257">
    <property type="entry name" value="PROKAR_LIPOPROTEIN"/>
    <property type="match status" value="1"/>
</dbReference>
<proteinExistence type="predicted"/>
<reference evidence="2 3" key="1">
    <citation type="submission" date="2014-08" db="EMBL/GenBank/DDBJ databases">
        <title>Porphyromonas canoris strain:OH2762 Genome sequencing.</title>
        <authorList>
            <person name="Wallis C."/>
            <person name="Deusch O."/>
            <person name="O'Flynn C."/>
            <person name="Davis I."/>
            <person name="Jospin G."/>
            <person name="Darling A.E."/>
            <person name="Coil D.A."/>
            <person name="Alexiev A."/>
            <person name="Horsfall A."/>
            <person name="Kirkwood N."/>
            <person name="Harris S."/>
            <person name="Eisen J.A."/>
        </authorList>
    </citation>
    <scope>NUCLEOTIDE SEQUENCE [LARGE SCALE GENOMIC DNA]</scope>
    <source>
        <strain evidence="3">COT-108 OH2762</strain>
    </source>
</reference>
<sequence>MKKKKTFFAAALLACTLGLSGCGIFGPSYASKMDAISYGAKKNDVLRQLRSMKSSLQGTEFYKDKEGKVIETLVYRHTQYEGSNLLITYTYLIFQDGLLVEKKIMSDTASQGYKPAVPTPEVQTTK</sequence>
<gene>
    <name evidence="2" type="ORF">HQ43_00185</name>
</gene>
<evidence type="ECO:0000313" key="3">
    <source>
        <dbReference type="Proteomes" id="UP000030101"/>
    </source>
</evidence>